<dbReference type="GO" id="GO:0006685">
    <property type="term" value="P:sphingomyelin catabolic process"/>
    <property type="evidence" value="ECO:0007669"/>
    <property type="project" value="InterPro"/>
</dbReference>
<feature type="binding site" evidence="11">
    <location>
        <position position="250"/>
    </location>
    <ligand>
        <name>Zn(2+)</name>
        <dbReference type="ChEBI" id="CHEBI:29105"/>
        <label>2</label>
    </ligand>
</feature>
<sequence length="456" mass="52577">MELLLLLLLCLSGPLFYQLVCSAPIKESIRERHLQEGSKFWHLSDLHFDPTYHVNKDPTKVCFSSKGVPVTDPGLFGDFMCDSPYQLIKSAFSHMKHVDQQPDFIIWTGDSPPHVPVNELSTEAVISVISNMTHTLRQFFPELPVYPALGNHDYWPQDQLPVKTSTIYQAVAKLWTPWLSPEALATLQEGGFYSQLIKPGLRLVSLNTNLYYTPNKVTENMTDPAGQFKWLQDTLELSKQGMEKVYVIAHVPIGYLPYAKNTTAMWEHHNEKLVDIFRSYSDIIQGHFYGHTHRDSIMVLLDRQGMPVNSIFVAPAVTPIKSPLEQYSNNPAVRMYLYNPQDYSLQDLWQYYLNLTEANKKEMPIWSLEYIMTEAFGIKDIQPQSLHELALTFEMPQSKAFQKYFTYFMVSYNETITCEDDCKMVQVCSVHFLDRESYSWCIKKGSTGGYHFRAKN</sequence>
<dbReference type="PANTHER" id="PTHR10340:SF24">
    <property type="entry name" value="ACID SPHINGOMYELINASE-LIKE PHOSPHODIESTERASE 3A"/>
    <property type="match status" value="1"/>
</dbReference>
<evidence type="ECO:0000256" key="6">
    <source>
        <dbReference type="ARBA" id="ARBA00022801"/>
    </source>
</evidence>
<feature type="binding site" evidence="11">
    <location>
        <position position="47"/>
    </location>
    <ligand>
        <name>Zn(2+)</name>
        <dbReference type="ChEBI" id="CHEBI:29105"/>
        <label>1</label>
    </ligand>
</feature>
<dbReference type="GO" id="GO:0016020">
    <property type="term" value="C:membrane"/>
    <property type="evidence" value="ECO:0007669"/>
    <property type="project" value="GOC"/>
</dbReference>
<evidence type="ECO:0000256" key="2">
    <source>
        <dbReference type="ARBA" id="ARBA00008234"/>
    </source>
</evidence>
<reference evidence="14" key="3">
    <citation type="submission" date="2025-09" db="UniProtKB">
        <authorList>
            <consortium name="Ensembl"/>
        </authorList>
    </citation>
    <scope>IDENTIFICATION</scope>
</reference>
<comment type="subcellular location">
    <subcellularLocation>
        <location evidence="1">Secreted</location>
    </subcellularLocation>
</comment>
<feature type="signal peptide" evidence="10">
    <location>
        <begin position="1"/>
        <end position="22"/>
    </location>
</feature>
<keyword evidence="6 10" id="KW-0378">Hydrolase</keyword>
<evidence type="ECO:0000259" key="13">
    <source>
        <dbReference type="Pfam" id="PF19272"/>
    </source>
</evidence>
<dbReference type="Pfam" id="PF19272">
    <property type="entry name" value="ASMase_C"/>
    <property type="match status" value="1"/>
</dbReference>
<feature type="binding site" evidence="11">
    <location>
        <position position="151"/>
    </location>
    <ligand>
        <name>Zn(2+)</name>
        <dbReference type="ChEBI" id="CHEBI:29105"/>
        <label>2</label>
    </ligand>
</feature>
<evidence type="ECO:0000256" key="3">
    <source>
        <dbReference type="ARBA" id="ARBA00022525"/>
    </source>
</evidence>
<organism evidence="14 15">
    <name type="scientific">Pygocentrus nattereri</name>
    <name type="common">Red-bellied piranha</name>
    <dbReference type="NCBI Taxonomy" id="42514"/>
    <lineage>
        <taxon>Eukaryota</taxon>
        <taxon>Metazoa</taxon>
        <taxon>Chordata</taxon>
        <taxon>Craniata</taxon>
        <taxon>Vertebrata</taxon>
        <taxon>Euteleostomi</taxon>
        <taxon>Actinopterygii</taxon>
        <taxon>Neopterygii</taxon>
        <taxon>Teleostei</taxon>
        <taxon>Ostariophysi</taxon>
        <taxon>Characiformes</taxon>
        <taxon>Characoidei</taxon>
        <taxon>Pygocentrus</taxon>
    </lineage>
</organism>
<feature type="binding site" evidence="11">
    <location>
        <position position="291"/>
    </location>
    <ligand>
        <name>Zn(2+)</name>
        <dbReference type="ChEBI" id="CHEBI:29105"/>
        <label>2</label>
    </ligand>
</feature>
<dbReference type="InterPro" id="IPR004843">
    <property type="entry name" value="Calcineurin-like_PHP"/>
</dbReference>
<dbReference type="Ensembl" id="ENSPNAT00000048219.1">
    <property type="protein sequence ID" value="ENSPNAP00000040329.1"/>
    <property type="gene ID" value="ENSPNAG00000006018.2"/>
</dbReference>
<keyword evidence="9" id="KW-0325">Glycoprotein</keyword>
<comment type="cofactor">
    <cofactor evidence="11">
        <name>Zn(2+)</name>
        <dbReference type="ChEBI" id="CHEBI:29105"/>
    </cofactor>
    <text evidence="11">Binds 2 Zn(2+) per subunit.</text>
</comment>
<dbReference type="GeneTree" id="ENSGT00950000183182"/>
<feature type="binding site" evidence="11">
    <location>
        <position position="110"/>
    </location>
    <ligand>
        <name>Zn(2+)</name>
        <dbReference type="ChEBI" id="CHEBI:29105"/>
        <label>1</label>
    </ligand>
</feature>
<evidence type="ECO:0000313" key="15">
    <source>
        <dbReference type="Proteomes" id="UP001501920"/>
    </source>
</evidence>
<evidence type="ECO:0000256" key="5">
    <source>
        <dbReference type="ARBA" id="ARBA00022729"/>
    </source>
</evidence>
<protein>
    <recommendedName>
        <fullName evidence="10">Acid sphingomyelinase-like phosphodiesterase</fullName>
    </recommendedName>
</protein>
<name>A0AAR2IQL2_PYGNA</name>
<accession>A0AAR2IQL2</accession>
<feature type="chain" id="PRO_5043116093" description="Acid sphingomyelinase-like phosphodiesterase" evidence="10">
    <location>
        <begin position="23"/>
        <end position="456"/>
    </location>
</feature>
<dbReference type="SUPFAM" id="SSF56300">
    <property type="entry name" value="Metallo-dependent phosphatases"/>
    <property type="match status" value="1"/>
</dbReference>
<evidence type="ECO:0000256" key="4">
    <source>
        <dbReference type="ARBA" id="ARBA00022723"/>
    </source>
</evidence>
<evidence type="ECO:0000256" key="10">
    <source>
        <dbReference type="PIRNR" id="PIRNR036767"/>
    </source>
</evidence>
<dbReference type="PANTHER" id="PTHR10340">
    <property type="entry name" value="SPHINGOMYELIN PHOSPHODIESTERASE"/>
    <property type="match status" value="1"/>
</dbReference>
<dbReference type="GO" id="GO:0046872">
    <property type="term" value="F:metal ion binding"/>
    <property type="evidence" value="ECO:0007669"/>
    <property type="project" value="UniProtKB-KW"/>
</dbReference>
<evidence type="ECO:0000256" key="8">
    <source>
        <dbReference type="ARBA" id="ARBA00023157"/>
    </source>
</evidence>
<keyword evidence="4 10" id="KW-0479">Metal-binding</keyword>
<comment type="similarity">
    <text evidence="2 10">Belongs to the acid sphingomyelinase family.</text>
</comment>
<keyword evidence="5 10" id="KW-0732">Signal</keyword>
<feature type="binding site" evidence="11">
    <location>
        <position position="110"/>
    </location>
    <ligand>
        <name>Zn(2+)</name>
        <dbReference type="ChEBI" id="CHEBI:29105"/>
        <label>2</label>
    </ligand>
</feature>
<keyword evidence="7 10" id="KW-0862">Zinc</keyword>
<keyword evidence="3 10" id="KW-0964">Secreted</keyword>
<dbReference type="Pfam" id="PF00149">
    <property type="entry name" value="Metallophos"/>
    <property type="match status" value="1"/>
</dbReference>
<evidence type="ECO:0000313" key="14">
    <source>
        <dbReference type="Ensembl" id="ENSPNAP00000040329.1"/>
    </source>
</evidence>
<feature type="domain" description="Calcineurin-like phosphoesterase" evidence="12">
    <location>
        <begin position="39"/>
        <end position="294"/>
    </location>
</feature>
<gene>
    <name evidence="14" type="primary">SMPDL3A</name>
</gene>
<reference evidence="14 15" key="1">
    <citation type="submission" date="2020-10" db="EMBL/GenBank/DDBJ databases">
        <title>Pygocentrus nattereri (red-bellied piranha) genome, fPygNat1, primary haplotype.</title>
        <authorList>
            <person name="Myers G."/>
            <person name="Meyer A."/>
            <person name="Karagic N."/>
            <person name="Pippel M."/>
            <person name="Winkler S."/>
            <person name="Tracey A."/>
            <person name="Wood J."/>
            <person name="Formenti G."/>
            <person name="Howe K."/>
            <person name="Fedrigo O."/>
            <person name="Jarvis E.D."/>
        </authorList>
    </citation>
    <scope>NUCLEOTIDE SEQUENCE [LARGE SCALE GENOMIC DNA]</scope>
</reference>
<evidence type="ECO:0000256" key="1">
    <source>
        <dbReference type="ARBA" id="ARBA00004613"/>
    </source>
</evidence>
<dbReference type="InterPro" id="IPR017064">
    <property type="entry name" value="ASM-like_Pdiesterase_prd"/>
</dbReference>
<dbReference type="PIRSF" id="PIRSF036767">
    <property type="entry name" value="ASM-like_PDE"/>
    <property type="match status" value="1"/>
</dbReference>
<dbReference type="GO" id="GO:0004767">
    <property type="term" value="F:sphingomyelin phosphodiesterase activity"/>
    <property type="evidence" value="ECO:0007669"/>
    <property type="project" value="InterPro"/>
</dbReference>
<evidence type="ECO:0000256" key="9">
    <source>
        <dbReference type="ARBA" id="ARBA00023180"/>
    </source>
</evidence>
<dbReference type="FunFam" id="3.60.21.10:FF:000167">
    <property type="entry name" value="Acid sphingomyelinase-like phosphodiesterase"/>
    <property type="match status" value="1"/>
</dbReference>
<dbReference type="Proteomes" id="UP001501920">
    <property type="component" value="Chromosome 4"/>
</dbReference>
<dbReference type="InterPro" id="IPR045473">
    <property type="entry name" value="ASM_C"/>
</dbReference>
<proteinExistence type="inferred from homology"/>
<feature type="binding site" evidence="11">
    <location>
        <position position="45"/>
    </location>
    <ligand>
        <name>Zn(2+)</name>
        <dbReference type="ChEBI" id="CHEBI:29105"/>
        <label>1</label>
    </ligand>
</feature>
<dbReference type="Gene3D" id="3.60.21.10">
    <property type="match status" value="1"/>
</dbReference>
<dbReference type="CDD" id="cd00842">
    <property type="entry name" value="MPP_ASMase"/>
    <property type="match status" value="1"/>
</dbReference>
<keyword evidence="15" id="KW-1185">Reference proteome</keyword>
<evidence type="ECO:0000256" key="7">
    <source>
        <dbReference type="ARBA" id="ARBA00022833"/>
    </source>
</evidence>
<dbReference type="AlphaFoldDB" id="A0AAR2IQL2"/>
<feature type="domain" description="Sphingomyelin phosphodiesterase C-terminal" evidence="13">
    <location>
        <begin position="307"/>
        <end position="445"/>
    </location>
</feature>
<evidence type="ECO:0000256" key="11">
    <source>
        <dbReference type="PIRSR" id="PIRSR036767-51"/>
    </source>
</evidence>
<keyword evidence="8" id="KW-1015">Disulfide bond</keyword>
<dbReference type="GO" id="GO:0005615">
    <property type="term" value="C:extracellular space"/>
    <property type="evidence" value="ECO:0007669"/>
    <property type="project" value="UniProtKB-UniRule"/>
</dbReference>
<dbReference type="InterPro" id="IPR029052">
    <property type="entry name" value="Metallo-depent_PP-like"/>
</dbReference>
<feature type="binding site" evidence="11">
    <location>
        <position position="293"/>
    </location>
    <ligand>
        <name>Zn(2+)</name>
        <dbReference type="ChEBI" id="CHEBI:29105"/>
        <label>1</label>
    </ligand>
</feature>
<dbReference type="InterPro" id="IPR041805">
    <property type="entry name" value="ASMase/PPN1_MPP"/>
</dbReference>
<reference evidence="14" key="2">
    <citation type="submission" date="2025-08" db="UniProtKB">
        <authorList>
            <consortium name="Ensembl"/>
        </authorList>
    </citation>
    <scope>IDENTIFICATION</scope>
</reference>
<evidence type="ECO:0000259" key="12">
    <source>
        <dbReference type="Pfam" id="PF00149"/>
    </source>
</evidence>